<dbReference type="InterPro" id="IPR025736">
    <property type="entry name" value="PucR_C-HTH_dom"/>
</dbReference>
<dbReference type="InterPro" id="IPR051448">
    <property type="entry name" value="CdaR-like_regulators"/>
</dbReference>
<proteinExistence type="predicted"/>
<name>A0A6L9W7F5_9ACTN</name>
<organism evidence="3 4">
    <name type="scientific">Blastococcus saxobsidens</name>
    <dbReference type="NCBI Taxonomy" id="138336"/>
    <lineage>
        <taxon>Bacteria</taxon>
        <taxon>Bacillati</taxon>
        <taxon>Actinomycetota</taxon>
        <taxon>Actinomycetes</taxon>
        <taxon>Geodermatophilales</taxon>
        <taxon>Geodermatophilaceae</taxon>
        <taxon>Blastococcus</taxon>
    </lineage>
</organism>
<evidence type="ECO:0000259" key="1">
    <source>
        <dbReference type="Pfam" id="PF07905"/>
    </source>
</evidence>
<dbReference type="PANTHER" id="PTHR33744:SF1">
    <property type="entry name" value="DNA-BINDING TRANSCRIPTIONAL ACTIVATOR ADER"/>
    <property type="match status" value="1"/>
</dbReference>
<dbReference type="RefSeq" id="WP_163207183.1">
    <property type="nucleotide sequence ID" value="NZ_JAAGWG010000030.1"/>
</dbReference>
<dbReference type="Proteomes" id="UP000479241">
    <property type="component" value="Unassembled WGS sequence"/>
</dbReference>
<dbReference type="Pfam" id="PF07905">
    <property type="entry name" value="PucR"/>
    <property type="match status" value="1"/>
</dbReference>
<evidence type="ECO:0008006" key="5">
    <source>
        <dbReference type="Google" id="ProtNLM"/>
    </source>
</evidence>
<gene>
    <name evidence="3" type="ORF">GCU60_16385</name>
</gene>
<dbReference type="EMBL" id="JAAGWG010000030">
    <property type="protein sequence ID" value="NEK87320.1"/>
    <property type="molecule type" value="Genomic_DNA"/>
</dbReference>
<dbReference type="PANTHER" id="PTHR33744">
    <property type="entry name" value="CARBOHYDRATE DIACID REGULATOR"/>
    <property type="match status" value="1"/>
</dbReference>
<dbReference type="Pfam" id="PF13556">
    <property type="entry name" value="HTH_30"/>
    <property type="match status" value="1"/>
</dbReference>
<evidence type="ECO:0000259" key="2">
    <source>
        <dbReference type="Pfam" id="PF13556"/>
    </source>
</evidence>
<reference evidence="3 4" key="1">
    <citation type="submission" date="2019-12" db="EMBL/GenBank/DDBJ databases">
        <title>the WGS of Blastococcus saxobsidens 67B17.</title>
        <authorList>
            <person name="Jiang Z."/>
        </authorList>
    </citation>
    <scope>NUCLEOTIDE SEQUENCE [LARGE SCALE GENOMIC DNA]</scope>
    <source>
        <strain evidence="3 4">67B17</strain>
    </source>
</reference>
<sequence length="513" mass="55114">MGITVNELVALPSLGTRFLAGRSGADRAVQWAHTCELPDPWKWLGTGDLLLSDGYNFPAEAAEQVRFIEELAHAALSGLALAEGMHAAPLTGEAIAAADALAFPVLETAYSVPFVTLVRTVADSNSQEASARLGKVLRMYDILRRAHQANFRGDALLDQLGRDAGARLHVLDVRTGESLMPAEVPITPSLCQAALASVQDAGRPLPTFLRVTLPEESSLVLPVGTGEKAVLLAEPLPAGASPDLVVLQHLATIAHLEVERRTAIALRRSEAGGRLLAQLLDGTIDVDTAEARLAALGLGRRPWRAVCIRSTAHGDHAAVQLRLSSAKVPHLMMRRTDEVLALVPDECATTDLFDFEGEGRVSAGLSQAVHTVKAVGDAARQARWAMEASRSEGHRVVVYGEQVPAFMPRTVTEGAALVTRILGPLIAYDSENESQLVHSLRVFLDSNRSWKAGAERLGVHRQTLVYRMRRVEELTGRHLQSLPDQTDLYLALKTLQLLGGGSLAHAPTTGSEE</sequence>
<comment type="caution">
    <text evidence="3">The sequence shown here is derived from an EMBL/GenBank/DDBJ whole genome shotgun (WGS) entry which is preliminary data.</text>
</comment>
<evidence type="ECO:0000313" key="4">
    <source>
        <dbReference type="Proteomes" id="UP000479241"/>
    </source>
</evidence>
<dbReference type="AlphaFoldDB" id="A0A6L9W7F5"/>
<accession>A0A6L9W7F5</accession>
<feature type="domain" description="Purine catabolism PurC-like" evidence="1">
    <location>
        <begin position="7"/>
        <end position="122"/>
    </location>
</feature>
<dbReference type="Gene3D" id="1.10.10.2840">
    <property type="entry name" value="PucR C-terminal helix-turn-helix domain"/>
    <property type="match status" value="1"/>
</dbReference>
<evidence type="ECO:0000313" key="3">
    <source>
        <dbReference type="EMBL" id="NEK87320.1"/>
    </source>
</evidence>
<feature type="domain" description="PucR C-terminal helix-turn-helix" evidence="2">
    <location>
        <begin position="436"/>
        <end position="493"/>
    </location>
</feature>
<dbReference type="InterPro" id="IPR042070">
    <property type="entry name" value="PucR_C-HTH_sf"/>
</dbReference>
<dbReference type="InterPro" id="IPR012914">
    <property type="entry name" value="PucR_dom"/>
</dbReference>
<protein>
    <recommendedName>
        <fullName evidence="5">PucR family transcriptional regulator</fullName>
    </recommendedName>
</protein>